<dbReference type="Proteomes" id="UP001139104">
    <property type="component" value="Unassembled WGS sequence"/>
</dbReference>
<dbReference type="InterPro" id="IPR031485">
    <property type="entry name" value="CBP_BcsS"/>
</dbReference>
<evidence type="ECO:0000313" key="2">
    <source>
        <dbReference type="EMBL" id="MCI4682897.1"/>
    </source>
</evidence>
<feature type="chain" id="PRO_5047332010" evidence="1">
    <location>
        <begin position="40"/>
        <end position="274"/>
    </location>
</feature>
<sequence>MKAVARPFSAQTPAPLPARRSKFLLAAALWIVQAQAAGAADWYTGDKTTEPDYAPTVLLDASGSATTTQSVFGAAAVTGAIDGDFRQNGFRFRVEGVAGTYNYFTTLPAVAPATVGVRKKIYADQEDGGVLGGYGWVMRNWSFALFGGMELSNTTLSYPDPNNPTAGFSIGAKIAGEFYGNPTPNTMLSGYGSFSTNNSEYYSRIKAGYRIWGNVFIGPEFLALGNRFYSEYRAGVHLTGLTIGRLAFGLSGGATSSRVTGSGGYALLDAQLAF</sequence>
<evidence type="ECO:0000313" key="3">
    <source>
        <dbReference type="Proteomes" id="UP001139104"/>
    </source>
</evidence>
<gene>
    <name evidence="2" type="primary">bcsS</name>
    <name evidence="2" type="ORF">K2U94_08990</name>
</gene>
<proteinExistence type="predicted"/>
<keyword evidence="3" id="KW-1185">Reference proteome</keyword>
<evidence type="ECO:0000256" key="1">
    <source>
        <dbReference type="SAM" id="SignalP"/>
    </source>
</evidence>
<dbReference type="Pfam" id="PF17036">
    <property type="entry name" value="CBP_BcsS"/>
    <property type="match status" value="1"/>
</dbReference>
<keyword evidence="1" id="KW-0732">Signal</keyword>
<accession>A0ABS9Z8D6</accession>
<feature type="signal peptide" evidence="1">
    <location>
        <begin position="1"/>
        <end position="39"/>
    </location>
</feature>
<dbReference type="EMBL" id="JAIVFP010000001">
    <property type="protein sequence ID" value="MCI4682897.1"/>
    <property type="molecule type" value="Genomic_DNA"/>
</dbReference>
<reference evidence="2" key="1">
    <citation type="journal article" date="2022" name="ISME J.">
        <title>Identification of active gaseous-alkane degraders at natural gas seeps.</title>
        <authorList>
            <person name="Farhan Ul Haque M."/>
            <person name="Hernandez M."/>
            <person name="Crombie A.T."/>
            <person name="Murrell J.C."/>
        </authorList>
    </citation>
    <scope>NUCLEOTIDE SEQUENCE</scope>
    <source>
        <strain evidence="2">PC2</strain>
    </source>
</reference>
<protein>
    <submittedName>
        <fullName evidence="2">Cellulose biosynthesis protein BcsS</fullName>
    </submittedName>
</protein>
<dbReference type="RefSeq" id="WP_243066881.1">
    <property type="nucleotide sequence ID" value="NZ_JAIVFK010000010.1"/>
</dbReference>
<comment type="caution">
    <text evidence="2">The sequence shown here is derived from an EMBL/GenBank/DDBJ whole genome shotgun (WGS) entry which is preliminary data.</text>
</comment>
<name>A0ABS9Z8D6_9HYPH</name>
<organism evidence="2 3">
    <name type="scientific">Candidatus Rhodoblastus alkanivorans</name>
    <dbReference type="NCBI Taxonomy" id="2954117"/>
    <lineage>
        <taxon>Bacteria</taxon>
        <taxon>Pseudomonadati</taxon>
        <taxon>Pseudomonadota</taxon>
        <taxon>Alphaproteobacteria</taxon>
        <taxon>Hyphomicrobiales</taxon>
        <taxon>Rhodoblastaceae</taxon>
        <taxon>Rhodoblastus</taxon>
    </lineage>
</organism>